<evidence type="ECO:0000313" key="2">
    <source>
        <dbReference type="EMBL" id="QDV85329.1"/>
    </source>
</evidence>
<evidence type="ECO:0008006" key="4">
    <source>
        <dbReference type="Google" id="ProtNLM"/>
    </source>
</evidence>
<reference evidence="2 3" key="1">
    <citation type="submission" date="2019-02" db="EMBL/GenBank/DDBJ databases">
        <title>Deep-cultivation of Planctomycetes and their phenomic and genomic characterization uncovers novel biology.</title>
        <authorList>
            <person name="Wiegand S."/>
            <person name="Jogler M."/>
            <person name="Boedeker C."/>
            <person name="Pinto D."/>
            <person name="Vollmers J."/>
            <person name="Rivas-Marin E."/>
            <person name="Kohn T."/>
            <person name="Peeters S.H."/>
            <person name="Heuer A."/>
            <person name="Rast P."/>
            <person name="Oberbeckmann S."/>
            <person name="Bunk B."/>
            <person name="Jeske O."/>
            <person name="Meyerdierks A."/>
            <person name="Storesund J.E."/>
            <person name="Kallscheuer N."/>
            <person name="Luecker S."/>
            <person name="Lage O.M."/>
            <person name="Pohl T."/>
            <person name="Merkel B.J."/>
            <person name="Hornburger P."/>
            <person name="Mueller R.-W."/>
            <person name="Bruemmer F."/>
            <person name="Labrenz M."/>
            <person name="Spormann A.M."/>
            <person name="Op den Camp H."/>
            <person name="Overmann J."/>
            <person name="Amann R."/>
            <person name="Jetten M.S.M."/>
            <person name="Mascher T."/>
            <person name="Medema M.H."/>
            <person name="Devos D.P."/>
            <person name="Kaster A.-K."/>
            <person name="Ovreas L."/>
            <person name="Rohde M."/>
            <person name="Galperin M.Y."/>
            <person name="Jogler C."/>
        </authorList>
    </citation>
    <scope>NUCLEOTIDE SEQUENCE [LARGE SCALE GENOMIC DNA]</scope>
    <source>
        <strain evidence="2 3">TBK1r</strain>
    </source>
</reference>
<gene>
    <name evidence="2" type="ORF">TBK1r_43080</name>
</gene>
<dbReference type="RefSeq" id="WP_419580215.1">
    <property type="nucleotide sequence ID" value="NZ_CP036432.1"/>
</dbReference>
<evidence type="ECO:0000313" key="3">
    <source>
        <dbReference type="Proteomes" id="UP000318081"/>
    </source>
</evidence>
<dbReference type="Proteomes" id="UP000318081">
    <property type="component" value="Chromosome"/>
</dbReference>
<feature type="signal peptide" evidence="1">
    <location>
        <begin position="1"/>
        <end position="32"/>
    </location>
</feature>
<evidence type="ECO:0000256" key="1">
    <source>
        <dbReference type="SAM" id="SignalP"/>
    </source>
</evidence>
<name>A0ABX5XZU7_9BACT</name>
<protein>
    <recommendedName>
        <fullName evidence="4">Secreted protein</fullName>
    </recommendedName>
</protein>
<feature type="chain" id="PRO_5047073451" description="Secreted protein" evidence="1">
    <location>
        <begin position="33"/>
        <end position="94"/>
    </location>
</feature>
<accession>A0ABX5XZU7</accession>
<sequence>MRSQPVRRCVLLAAGLLSISLHVGCAALPWRAKPTPTNTACEDYIEQSVANIDYEAAANTPSPPVRLSGSPPASPLDRVAAASIDESCTSGCCH</sequence>
<proteinExistence type="predicted"/>
<organism evidence="2 3">
    <name type="scientific">Stieleria magnilauensis</name>
    <dbReference type="NCBI Taxonomy" id="2527963"/>
    <lineage>
        <taxon>Bacteria</taxon>
        <taxon>Pseudomonadati</taxon>
        <taxon>Planctomycetota</taxon>
        <taxon>Planctomycetia</taxon>
        <taxon>Pirellulales</taxon>
        <taxon>Pirellulaceae</taxon>
        <taxon>Stieleria</taxon>
    </lineage>
</organism>
<dbReference type="EMBL" id="CP036432">
    <property type="protein sequence ID" value="QDV85329.1"/>
    <property type="molecule type" value="Genomic_DNA"/>
</dbReference>
<keyword evidence="3" id="KW-1185">Reference proteome</keyword>
<keyword evidence="1" id="KW-0732">Signal</keyword>